<gene>
    <name evidence="5" type="ORF">PZA18_23440</name>
</gene>
<dbReference type="SUPFAM" id="SSF50985">
    <property type="entry name" value="RCC1/BLIP-II"/>
    <property type="match status" value="2"/>
</dbReference>
<dbReference type="InterPro" id="IPR051553">
    <property type="entry name" value="Ran_GTPase-activating"/>
</dbReference>
<dbReference type="Pfam" id="PF25390">
    <property type="entry name" value="WD40_RLD"/>
    <property type="match status" value="1"/>
</dbReference>
<reference evidence="5" key="1">
    <citation type="submission" date="2023-03" db="EMBL/GenBank/DDBJ databases">
        <title>Chitinimonas shenzhenensis gen. nov., sp. nov., a novel member of family Burkholderiaceae isolated from activated sludge collected in Shen Zhen, China.</title>
        <authorList>
            <person name="Wang X."/>
        </authorList>
    </citation>
    <scope>NUCLEOTIDE SEQUENCE</scope>
    <source>
        <strain evidence="5">DQS-5</strain>
    </source>
</reference>
<feature type="signal peptide" evidence="3">
    <location>
        <begin position="1"/>
        <end position="33"/>
    </location>
</feature>
<dbReference type="PRINTS" id="PR00633">
    <property type="entry name" value="RCCNDNSATION"/>
</dbReference>
<dbReference type="Gene3D" id="2.130.10.30">
    <property type="entry name" value="Regulator of chromosome condensation 1/beta-lactamase-inhibitor protein II"/>
    <property type="match status" value="3"/>
</dbReference>
<feature type="non-terminal residue" evidence="5">
    <location>
        <position position="551"/>
    </location>
</feature>
<keyword evidence="6" id="KW-1185">Reference proteome</keyword>
<evidence type="ECO:0000256" key="2">
    <source>
        <dbReference type="ARBA" id="ARBA00022737"/>
    </source>
</evidence>
<dbReference type="InterPro" id="IPR058923">
    <property type="entry name" value="RCC1-like_dom"/>
</dbReference>
<evidence type="ECO:0000256" key="3">
    <source>
        <dbReference type="SAM" id="SignalP"/>
    </source>
</evidence>
<evidence type="ECO:0000256" key="1">
    <source>
        <dbReference type="ARBA" id="ARBA00022658"/>
    </source>
</evidence>
<dbReference type="Pfam" id="PF00415">
    <property type="entry name" value="RCC1"/>
    <property type="match status" value="2"/>
</dbReference>
<accession>A0ABT7E3U9</accession>
<organism evidence="5 6">
    <name type="scientific">Parachitinimonas caeni</name>
    <dbReference type="NCBI Taxonomy" id="3031301"/>
    <lineage>
        <taxon>Bacteria</taxon>
        <taxon>Pseudomonadati</taxon>
        <taxon>Pseudomonadota</taxon>
        <taxon>Betaproteobacteria</taxon>
        <taxon>Neisseriales</taxon>
        <taxon>Chitinibacteraceae</taxon>
        <taxon>Parachitinimonas</taxon>
    </lineage>
</organism>
<dbReference type="InterPro" id="IPR000408">
    <property type="entry name" value="Reg_chr_condens"/>
</dbReference>
<evidence type="ECO:0000313" key="5">
    <source>
        <dbReference type="EMBL" id="MDK2126997.1"/>
    </source>
</evidence>
<sequence length="551" mass="59810">MADHCRPIAVTYSQIARLTCLLTLFGWLSGATASPSPARPESLTLATGYYHTVVLREDNSLWGWGNNSFGQLGHPPVISIDSPHPIGQDKDWAAVSAGYAHTVAIKQDGSLWAWGKNSNGQLGDGTTESRSTPTRITSSQDWASVSAGYSHTLALKKDGSLWAWGNNEEWQLGNGSTSQLAPVRIGSANDWAEISAGINYSLGIKRDGSLWGWGSSILFDHLADRQSVHRVPVQLGTDKFWAKVSAGTFHALLLKQDGTLWGWGDNSRGQVGVDSSGYRVDTPRQIGGNSQYLVVRALRSFSLAIKADGTLWVWGNSHDRPEAHSENWQPRQVDGLWSNAGLGFGFGIGIKSSGELESWGFNYSSQLGRGIAGRQGVPTNSNAYFAKVAAGSGSAFGIKADGTLWGWGDNLAGQLGLGDQTVRNRPVQVGTDNDWLDVSTAESDWQRDNSHTLAIKQDGSLWAWGGNQWGQLGLAPERSKPCSVIDRPCELRPIKISDSHDWLRVSASRGCSLAIRKDHSLWGWGIGNVDFEPRRPRGQPIQLSPTNDWAQ</sequence>
<dbReference type="PANTHER" id="PTHR45982">
    <property type="entry name" value="REGULATOR OF CHROMOSOME CONDENSATION"/>
    <property type="match status" value="1"/>
</dbReference>
<dbReference type="Pfam" id="PF13540">
    <property type="entry name" value="RCC1_2"/>
    <property type="match status" value="1"/>
</dbReference>
<dbReference type="RefSeq" id="WP_284103319.1">
    <property type="nucleotide sequence ID" value="NZ_JARRAF010000086.1"/>
</dbReference>
<evidence type="ECO:0000259" key="4">
    <source>
        <dbReference type="Pfam" id="PF25390"/>
    </source>
</evidence>
<keyword evidence="3" id="KW-0732">Signal</keyword>
<dbReference type="PROSITE" id="PS50012">
    <property type="entry name" value="RCC1_3"/>
    <property type="match status" value="7"/>
</dbReference>
<dbReference type="PANTHER" id="PTHR45982:SF1">
    <property type="entry name" value="REGULATOR OF CHROMOSOME CONDENSATION"/>
    <property type="match status" value="1"/>
</dbReference>
<keyword evidence="2" id="KW-0677">Repeat</keyword>
<dbReference type="Proteomes" id="UP001172778">
    <property type="component" value="Unassembled WGS sequence"/>
</dbReference>
<dbReference type="PROSITE" id="PS00626">
    <property type="entry name" value="RCC1_2"/>
    <property type="match status" value="3"/>
</dbReference>
<proteinExistence type="predicted"/>
<dbReference type="InterPro" id="IPR009091">
    <property type="entry name" value="RCC1/BLIP-II"/>
</dbReference>
<keyword evidence="1" id="KW-0344">Guanine-nucleotide releasing factor</keyword>
<protein>
    <recommendedName>
        <fullName evidence="4">RCC1-like domain-containing protein</fullName>
    </recommendedName>
</protein>
<evidence type="ECO:0000313" key="6">
    <source>
        <dbReference type="Proteomes" id="UP001172778"/>
    </source>
</evidence>
<feature type="chain" id="PRO_5045526640" description="RCC1-like domain-containing protein" evidence="3">
    <location>
        <begin position="34"/>
        <end position="551"/>
    </location>
</feature>
<feature type="domain" description="RCC1-like" evidence="4">
    <location>
        <begin position="43"/>
        <end position="215"/>
    </location>
</feature>
<comment type="caution">
    <text evidence="5">The sequence shown here is derived from an EMBL/GenBank/DDBJ whole genome shotgun (WGS) entry which is preliminary data.</text>
</comment>
<dbReference type="EMBL" id="JARRAF010000086">
    <property type="protein sequence ID" value="MDK2126997.1"/>
    <property type="molecule type" value="Genomic_DNA"/>
</dbReference>
<name>A0ABT7E3U9_9NEIS</name>